<gene>
    <name evidence="10" type="primary">pcm</name>
    <name evidence="10" type="ORF">PATL70BA_1122</name>
</gene>
<reference evidence="10 11" key="1">
    <citation type="submission" date="2018-09" db="EMBL/GenBank/DDBJ databases">
        <authorList>
            <person name="Postec A."/>
        </authorList>
    </citation>
    <scope>NUCLEOTIDE SEQUENCE [LARGE SCALE GENOMIC DNA]</scope>
    <source>
        <strain evidence="10">70B-A</strain>
    </source>
</reference>
<dbReference type="Gene3D" id="3.40.50.150">
    <property type="entry name" value="Vaccinia Virus protein VP39"/>
    <property type="match status" value="1"/>
</dbReference>
<dbReference type="NCBIfam" id="NF001453">
    <property type="entry name" value="PRK00312.1"/>
    <property type="match status" value="1"/>
</dbReference>
<dbReference type="Pfam" id="PF01135">
    <property type="entry name" value="PCMT"/>
    <property type="match status" value="1"/>
</dbReference>
<proteinExistence type="inferred from homology"/>
<comment type="subcellular location">
    <subcellularLocation>
        <location evidence="1">Cytoplasm</location>
    </subcellularLocation>
</comment>
<dbReference type="GO" id="GO:0005737">
    <property type="term" value="C:cytoplasm"/>
    <property type="evidence" value="ECO:0007669"/>
    <property type="project" value="UniProtKB-SubCell"/>
</dbReference>
<dbReference type="GO" id="GO:0030091">
    <property type="term" value="P:protein repair"/>
    <property type="evidence" value="ECO:0007669"/>
    <property type="project" value="UniProtKB-UniRule"/>
</dbReference>
<comment type="similarity">
    <text evidence="2">Belongs to the methyltransferase superfamily. L-isoaspartyl/D-aspartyl protein methyltransferase family.</text>
</comment>
<evidence type="ECO:0000256" key="1">
    <source>
        <dbReference type="ARBA" id="ARBA00004496"/>
    </source>
</evidence>
<dbReference type="FunFam" id="3.40.50.150:FF:000010">
    <property type="entry name" value="Protein-L-isoaspartate O-methyltransferase"/>
    <property type="match status" value="1"/>
</dbReference>
<name>A0A3P7PS22_9FIRM</name>
<dbReference type="GO" id="GO:0004719">
    <property type="term" value="F:protein-L-isoaspartate (D-aspartate) O-methyltransferase activity"/>
    <property type="evidence" value="ECO:0007669"/>
    <property type="project" value="UniProtKB-UniRule"/>
</dbReference>
<keyword evidence="11" id="KW-1185">Reference proteome</keyword>
<accession>A0A3P7PS22</accession>
<dbReference type="InterPro" id="IPR000682">
    <property type="entry name" value="PCMT"/>
</dbReference>
<dbReference type="KEGG" id="cbar:PATL70BA_1122"/>
<evidence type="ECO:0000313" key="11">
    <source>
        <dbReference type="Proteomes" id="UP000279029"/>
    </source>
</evidence>
<organism evidence="10 11">
    <name type="scientific">Petrocella atlantisensis</name>
    <dbReference type="NCBI Taxonomy" id="2173034"/>
    <lineage>
        <taxon>Bacteria</taxon>
        <taxon>Bacillati</taxon>
        <taxon>Bacillota</taxon>
        <taxon>Clostridia</taxon>
        <taxon>Lachnospirales</taxon>
        <taxon>Vallitaleaceae</taxon>
        <taxon>Petrocella</taxon>
    </lineage>
</organism>
<evidence type="ECO:0000256" key="5">
    <source>
        <dbReference type="ARBA" id="ARBA00022490"/>
    </source>
</evidence>
<dbReference type="EMBL" id="LR130778">
    <property type="protein sequence ID" value="VDN46997.1"/>
    <property type="molecule type" value="Genomic_DNA"/>
</dbReference>
<dbReference type="GO" id="GO:0032259">
    <property type="term" value="P:methylation"/>
    <property type="evidence" value="ECO:0007669"/>
    <property type="project" value="UniProtKB-KW"/>
</dbReference>
<dbReference type="InterPro" id="IPR029063">
    <property type="entry name" value="SAM-dependent_MTases_sf"/>
</dbReference>
<evidence type="ECO:0000256" key="8">
    <source>
        <dbReference type="ARBA" id="ARBA00022691"/>
    </source>
</evidence>
<dbReference type="CDD" id="cd02440">
    <property type="entry name" value="AdoMet_MTases"/>
    <property type="match status" value="1"/>
</dbReference>
<dbReference type="AlphaFoldDB" id="A0A3P7PS22"/>
<dbReference type="SUPFAM" id="SSF53335">
    <property type="entry name" value="S-adenosyl-L-methionine-dependent methyltransferases"/>
    <property type="match status" value="1"/>
</dbReference>
<dbReference type="PROSITE" id="PS01279">
    <property type="entry name" value="PCMT"/>
    <property type="match status" value="1"/>
</dbReference>
<evidence type="ECO:0000256" key="2">
    <source>
        <dbReference type="ARBA" id="ARBA00005369"/>
    </source>
</evidence>
<sequence length="192" mass="21800">MNKSPTKVFFKQLDRRLFMEQYKELAHVDRAFPIGFGQTISQPSLVLYMTEILELKPQHKVLEIGTGSGYQTAFLAQFSNWVYTVEAIEPLMKKAEIRLKNLNYHNISFILGDGTYGLMDHAPYDRIIVTAAAREIPPTLIEQLRPDGRLLIPVGNKYAQDLSLIIKDSEGNITVSSIEPVRFVPLVGDYEL</sequence>
<keyword evidence="8" id="KW-0949">S-adenosyl-L-methionine</keyword>
<protein>
    <recommendedName>
        <fullName evidence="4 9">Protein-L-isoaspartate O-methyltransferase</fullName>
        <ecNumber evidence="3 9">2.1.1.77</ecNumber>
    </recommendedName>
</protein>
<dbReference type="RefSeq" id="WP_125136405.1">
    <property type="nucleotide sequence ID" value="NZ_LR130778.1"/>
</dbReference>
<evidence type="ECO:0000256" key="3">
    <source>
        <dbReference type="ARBA" id="ARBA00011890"/>
    </source>
</evidence>
<evidence type="ECO:0000256" key="9">
    <source>
        <dbReference type="NCBIfam" id="TIGR00080"/>
    </source>
</evidence>
<keyword evidence="5" id="KW-0963">Cytoplasm</keyword>
<evidence type="ECO:0000256" key="7">
    <source>
        <dbReference type="ARBA" id="ARBA00022679"/>
    </source>
</evidence>
<keyword evidence="6 10" id="KW-0489">Methyltransferase</keyword>
<dbReference type="PANTHER" id="PTHR11579">
    <property type="entry name" value="PROTEIN-L-ISOASPARTATE O-METHYLTRANSFERASE"/>
    <property type="match status" value="1"/>
</dbReference>
<dbReference type="Proteomes" id="UP000279029">
    <property type="component" value="Chromosome"/>
</dbReference>
<evidence type="ECO:0000256" key="6">
    <source>
        <dbReference type="ARBA" id="ARBA00022603"/>
    </source>
</evidence>
<dbReference type="EC" id="2.1.1.77" evidence="3 9"/>
<dbReference type="NCBIfam" id="TIGR00080">
    <property type="entry name" value="pimt"/>
    <property type="match status" value="1"/>
</dbReference>
<dbReference type="PANTHER" id="PTHR11579:SF0">
    <property type="entry name" value="PROTEIN-L-ISOASPARTATE(D-ASPARTATE) O-METHYLTRANSFERASE"/>
    <property type="match status" value="1"/>
</dbReference>
<evidence type="ECO:0000256" key="4">
    <source>
        <dbReference type="ARBA" id="ARBA00013346"/>
    </source>
</evidence>
<evidence type="ECO:0000313" key="10">
    <source>
        <dbReference type="EMBL" id="VDN46997.1"/>
    </source>
</evidence>
<dbReference type="OrthoDB" id="9772751at2"/>
<keyword evidence="7 10" id="KW-0808">Transferase</keyword>